<dbReference type="Gene3D" id="3.30.2460.20">
    <property type="match status" value="1"/>
</dbReference>
<keyword evidence="9" id="KW-0449">Lipoprotein</keyword>
<dbReference type="PANTHER" id="PTHR12027">
    <property type="entry name" value="WNT RELATED"/>
    <property type="match status" value="1"/>
</dbReference>
<keyword evidence="11" id="KW-1185">Reference proteome</keyword>
<evidence type="ECO:0000313" key="11">
    <source>
        <dbReference type="Proteomes" id="UP000694941"/>
    </source>
</evidence>
<dbReference type="InterPro" id="IPR043158">
    <property type="entry name" value="Wnt_C"/>
</dbReference>
<dbReference type="SMART" id="SM00097">
    <property type="entry name" value="WNT1"/>
    <property type="match status" value="1"/>
</dbReference>
<keyword evidence="4" id="KW-0964">Secreted</keyword>
<keyword evidence="3 10" id="KW-0217">Developmental protein</keyword>
<comment type="subcellular location">
    <subcellularLocation>
        <location evidence="1 10">Secreted</location>
        <location evidence="1 10">Extracellular space</location>
        <location evidence="1 10">Extracellular matrix</location>
    </subcellularLocation>
</comment>
<sequence>LYAGSREAAYVYAISSAGVTYAVTQACSRGNISLCGCDRTKEGISRRGEWKWGGCSADVRYGMKLARQFLDARELEGDARSLMNLHNNKAGRKAVKRNLLTECKCHGVSGSCTMKTCWKTLPSFAKIGDFLMNRFHKAKRVVPFWGKRSPSKKPLYLHRRSKRRQRKPRSKHLVYLERSPNYCELDLSRGSLGTVGRRCNRSSTGIDGCDLLCCGRGYNTHQYTRTWQCNCKFHWCCFVNCHTCNERTEVYTCK</sequence>
<dbReference type="Proteomes" id="UP000694941">
    <property type="component" value="Unplaced"/>
</dbReference>
<evidence type="ECO:0000256" key="3">
    <source>
        <dbReference type="ARBA" id="ARBA00022473"/>
    </source>
</evidence>
<accession>A0ABM1C337</accession>
<evidence type="ECO:0000256" key="7">
    <source>
        <dbReference type="ARBA" id="ARBA00023157"/>
    </source>
</evidence>
<gene>
    <name evidence="12" type="primary">LOC106477296</name>
</gene>
<protein>
    <recommendedName>
        <fullName evidence="10">Protein Wnt</fullName>
    </recommendedName>
</protein>
<dbReference type="Pfam" id="PF00110">
    <property type="entry name" value="wnt"/>
    <property type="match status" value="1"/>
</dbReference>
<feature type="non-terminal residue" evidence="12">
    <location>
        <position position="1"/>
    </location>
</feature>
<evidence type="ECO:0000256" key="10">
    <source>
        <dbReference type="RuleBase" id="RU003500"/>
    </source>
</evidence>
<organism evidence="11 12">
    <name type="scientific">Limulus polyphemus</name>
    <name type="common">Atlantic horseshoe crab</name>
    <dbReference type="NCBI Taxonomy" id="6850"/>
    <lineage>
        <taxon>Eukaryota</taxon>
        <taxon>Metazoa</taxon>
        <taxon>Ecdysozoa</taxon>
        <taxon>Arthropoda</taxon>
        <taxon>Chelicerata</taxon>
        <taxon>Merostomata</taxon>
        <taxon>Xiphosura</taxon>
        <taxon>Limulidae</taxon>
        <taxon>Limulus</taxon>
    </lineage>
</organism>
<dbReference type="PROSITE" id="PS00246">
    <property type="entry name" value="WNT1"/>
    <property type="match status" value="1"/>
</dbReference>
<keyword evidence="7" id="KW-1015">Disulfide bond</keyword>
<keyword evidence="8" id="KW-0325">Glycoprotein</keyword>
<evidence type="ECO:0000256" key="9">
    <source>
        <dbReference type="ARBA" id="ARBA00023288"/>
    </source>
</evidence>
<evidence type="ECO:0000256" key="2">
    <source>
        <dbReference type="ARBA" id="ARBA00005683"/>
    </source>
</evidence>
<evidence type="ECO:0000256" key="6">
    <source>
        <dbReference type="ARBA" id="ARBA00022687"/>
    </source>
</evidence>
<dbReference type="GeneID" id="106477296"/>
<dbReference type="InterPro" id="IPR018161">
    <property type="entry name" value="Wnt_CS"/>
</dbReference>
<dbReference type="PANTHER" id="PTHR12027:SF112">
    <property type="entry name" value="PROTEIN WNT-2"/>
    <property type="match status" value="1"/>
</dbReference>
<dbReference type="PRINTS" id="PR01349">
    <property type="entry name" value="WNTPROTEIN"/>
</dbReference>
<comment type="similarity">
    <text evidence="2 10">Belongs to the Wnt family.</text>
</comment>
<dbReference type="RefSeq" id="XP_013793337.1">
    <property type="nucleotide sequence ID" value="XM_013937883.2"/>
</dbReference>
<keyword evidence="5" id="KW-0272">Extracellular matrix</keyword>
<comment type="function">
    <text evidence="10">Ligand for members of the frizzled family of seven transmembrane receptors.</text>
</comment>
<evidence type="ECO:0000256" key="4">
    <source>
        <dbReference type="ARBA" id="ARBA00022525"/>
    </source>
</evidence>
<evidence type="ECO:0000256" key="8">
    <source>
        <dbReference type="ARBA" id="ARBA00023180"/>
    </source>
</evidence>
<reference evidence="12" key="1">
    <citation type="submission" date="2025-08" db="UniProtKB">
        <authorList>
            <consortium name="RefSeq"/>
        </authorList>
    </citation>
    <scope>IDENTIFICATION</scope>
    <source>
        <tissue evidence="12">Muscle</tissue>
    </source>
</reference>
<evidence type="ECO:0000313" key="12">
    <source>
        <dbReference type="RefSeq" id="XP_013793337.1"/>
    </source>
</evidence>
<proteinExistence type="inferred from homology"/>
<evidence type="ECO:0000256" key="5">
    <source>
        <dbReference type="ARBA" id="ARBA00022530"/>
    </source>
</evidence>
<dbReference type="InterPro" id="IPR005817">
    <property type="entry name" value="Wnt"/>
</dbReference>
<evidence type="ECO:0000256" key="1">
    <source>
        <dbReference type="ARBA" id="ARBA00004498"/>
    </source>
</evidence>
<name>A0ABM1C337_LIMPO</name>
<keyword evidence="6 10" id="KW-0879">Wnt signaling pathway</keyword>